<reference evidence="1 2" key="1">
    <citation type="journal article" date="2014" name="Genome Announc.">
        <title>Draft genome sequences of the altered schaedler flora, a defined bacterial community from gnotobiotic mice.</title>
        <authorList>
            <person name="Wannemuehler M.J."/>
            <person name="Overstreet A.M."/>
            <person name="Ward D.V."/>
            <person name="Phillips G.J."/>
        </authorList>
    </citation>
    <scope>NUCLEOTIDE SEQUENCE [LARGE SCALE GENOMIC DNA]</scope>
    <source>
        <strain evidence="1 2">ASF492</strain>
    </source>
</reference>
<dbReference type="HOGENOM" id="CLU_1822447_0_0_9"/>
<protein>
    <submittedName>
        <fullName evidence="1">Uncharacterized protein</fullName>
    </submittedName>
</protein>
<evidence type="ECO:0000313" key="1">
    <source>
        <dbReference type="EMBL" id="EMZ37635.1"/>
    </source>
</evidence>
<proteinExistence type="predicted"/>
<dbReference type="EMBL" id="AQFT01000010">
    <property type="protein sequence ID" value="EMZ37635.1"/>
    <property type="molecule type" value="Genomic_DNA"/>
</dbReference>
<comment type="caution">
    <text evidence="1">The sequence shown here is derived from an EMBL/GenBank/DDBJ whole genome shotgun (WGS) entry which is preliminary data.</text>
</comment>
<sequence>MIEIDSGIIDPEVLYQRVKTTAKAKNISQEFYNTTETGNEANIYTLRRAMLRICQNMQMMKATQVIEEKPVFSNRPVIGKAIVFCKRVYRKLTRWLFQTYYLQQTTYNEATTRTIEDLIRVQEDLIFILESYIERSKTDAD</sequence>
<name>N2BGT3_9FIRM</name>
<organism evidence="1 2">
    <name type="scientific">Eubacterium plexicaudatum ASF492</name>
    <dbReference type="NCBI Taxonomy" id="1235802"/>
    <lineage>
        <taxon>Bacteria</taxon>
        <taxon>Bacillati</taxon>
        <taxon>Bacillota</taxon>
        <taxon>Clostridia</taxon>
        <taxon>Eubacteriales</taxon>
        <taxon>Eubacteriaceae</taxon>
        <taxon>Eubacterium</taxon>
    </lineage>
</organism>
<accession>N2BGT3</accession>
<dbReference type="PATRIC" id="fig|1235802.3.peg.382"/>
<dbReference type="OrthoDB" id="9801609at2"/>
<evidence type="ECO:0000313" key="2">
    <source>
        <dbReference type="Proteomes" id="UP000012589"/>
    </source>
</evidence>
<keyword evidence="2" id="KW-1185">Reference proteome</keyword>
<dbReference type="Proteomes" id="UP000012589">
    <property type="component" value="Unassembled WGS sequence"/>
</dbReference>
<gene>
    <name evidence="1" type="ORF">C823_00361</name>
</gene>
<dbReference type="STRING" id="1235802.C823_00361"/>
<dbReference type="AlphaFoldDB" id="N2BGT3"/>